<feature type="transmembrane region" description="Helical" evidence="1">
    <location>
        <begin position="62"/>
        <end position="86"/>
    </location>
</feature>
<keyword evidence="3" id="KW-1185">Reference proteome</keyword>
<accession>A0ABD3WPM8</accession>
<keyword evidence="1" id="KW-1133">Transmembrane helix</keyword>
<keyword evidence="1" id="KW-0472">Membrane</keyword>
<dbReference type="Proteomes" id="UP001634394">
    <property type="component" value="Unassembled WGS sequence"/>
</dbReference>
<keyword evidence="1" id="KW-0812">Transmembrane</keyword>
<dbReference type="EMBL" id="JBJQND010000005">
    <property type="protein sequence ID" value="KAL3875934.1"/>
    <property type="molecule type" value="Genomic_DNA"/>
</dbReference>
<evidence type="ECO:0000256" key="1">
    <source>
        <dbReference type="SAM" id="Phobius"/>
    </source>
</evidence>
<evidence type="ECO:0000313" key="3">
    <source>
        <dbReference type="Proteomes" id="UP001634394"/>
    </source>
</evidence>
<organism evidence="2 3">
    <name type="scientific">Sinanodonta woodiana</name>
    <name type="common">Chinese pond mussel</name>
    <name type="synonym">Anodonta woodiana</name>
    <dbReference type="NCBI Taxonomy" id="1069815"/>
    <lineage>
        <taxon>Eukaryota</taxon>
        <taxon>Metazoa</taxon>
        <taxon>Spiralia</taxon>
        <taxon>Lophotrochozoa</taxon>
        <taxon>Mollusca</taxon>
        <taxon>Bivalvia</taxon>
        <taxon>Autobranchia</taxon>
        <taxon>Heteroconchia</taxon>
        <taxon>Palaeoheterodonta</taxon>
        <taxon>Unionida</taxon>
        <taxon>Unionoidea</taxon>
        <taxon>Unionidae</taxon>
        <taxon>Unioninae</taxon>
        <taxon>Sinanodonta</taxon>
    </lineage>
</organism>
<name>A0ABD3WPM8_SINWO</name>
<comment type="caution">
    <text evidence="2">The sequence shown here is derived from an EMBL/GenBank/DDBJ whole genome shotgun (WGS) entry which is preliminary data.</text>
</comment>
<protein>
    <submittedName>
        <fullName evidence="2">Uncharacterized protein</fullName>
    </submittedName>
</protein>
<reference evidence="2 3" key="1">
    <citation type="submission" date="2024-11" db="EMBL/GenBank/DDBJ databases">
        <title>Chromosome-level genome assembly of the freshwater bivalve Anodonta woodiana.</title>
        <authorList>
            <person name="Chen X."/>
        </authorList>
    </citation>
    <scope>NUCLEOTIDE SEQUENCE [LARGE SCALE GENOMIC DNA]</scope>
    <source>
        <strain evidence="2">MN2024</strain>
        <tissue evidence="2">Gills</tissue>
    </source>
</reference>
<gene>
    <name evidence="2" type="ORF">ACJMK2_033838</name>
</gene>
<sequence>MQQQYADATLTAVCRCAVDILLNGLLWTDAVNVKLMSGVLLRLLLCGAVQLFKIAEVVEWGLLLAVGVNLLLCSCAFVPVVLSVAVGCLQSQC</sequence>
<dbReference type="AlphaFoldDB" id="A0ABD3WPM8"/>
<evidence type="ECO:0000313" key="2">
    <source>
        <dbReference type="EMBL" id="KAL3875934.1"/>
    </source>
</evidence>
<proteinExistence type="predicted"/>